<comment type="caution">
    <text evidence="2">The sequence shown here is derived from an EMBL/GenBank/DDBJ whole genome shotgun (WGS) entry which is preliminary data.</text>
</comment>
<dbReference type="EMBL" id="CAJNOQ010003041">
    <property type="protein sequence ID" value="CAF0992347.1"/>
    <property type="molecule type" value="Genomic_DNA"/>
</dbReference>
<feature type="compositionally biased region" description="Polar residues" evidence="1">
    <location>
        <begin position="496"/>
        <end position="506"/>
    </location>
</feature>
<feature type="region of interest" description="Disordered" evidence="1">
    <location>
        <begin position="514"/>
        <end position="533"/>
    </location>
</feature>
<feature type="compositionally biased region" description="Low complexity" evidence="1">
    <location>
        <begin position="429"/>
        <end position="481"/>
    </location>
</feature>
<dbReference type="OrthoDB" id="9994320at2759"/>
<reference evidence="2" key="1">
    <citation type="submission" date="2021-02" db="EMBL/GenBank/DDBJ databases">
        <authorList>
            <person name="Nowell W R."/>
        </authorList>
    </citation>
    <scope>NUCLEOTIDE SEQUENCE</scope>
</reference>
<evidence type="ECO:0000313" key="3">
    <source>
        <dbReference type="EMBL" id="CAF3764241.1"/>
    </source>
</evidence>
<feature type="non-terminal residue" evidence="2">
    <location>
        <position position="1"/>
    </location>
</feature>
<dbReference type="EMBL" id="CAJOBC010003041">
    <property type="protein sequence ID" value="CAF3764241.1"/>
    <property type="molecule type" value="Genomic_DNA"/>
</dbReference>
<evidence type="ECO:0000256" key="1">
    <source>
        <dbReference type="SAM" id="MobiDB-lite"/>
    </source>
</evidence>
<feature type="region of interest" description="Disordered" evidence="1">
    <location>
        <begin position="134"/>
        <end position="155"/>
    </location>
</feature>
<proteinExistence type="predicted"/>
<gene>
    <name evidence="2" type="ORF">GPM918_LOCUS13319</name>
    <name evidence="3" type="ORF">SRO942_LOCUS13319</name>
</gene>
<protein>
    <submittedName>
        <fullName evidence="2">Uncharacterized protein</fullName>
    </submittedName>
</protein>
<sequence length="997" mass="112433">KVTLSAQELNILVPPMPSPSPRSSILFDDIPSRKISFDNLEYSPVNDRHYLMSLNNGASIQRRNSTKRNSLRLRGLLRSWTCSSKKNISRLVTPKQQHQLTNNGSYESQKSRQIKLSVDQASIPLHLQSEDERIGEKTVSKIPAPQKQKNPDENMRRSLTKFEKNSKKGVVLSSLVSTKSELKVDWKTLKNDSTIVREVLSDDDHVQKTKTTADNIIRLVFDGLRYQYEDKKSLTLTPTQPLSSTAAVVSATLPSNIPVSKPLQKSQYTHSPFIFRPSVSTAAAGVHYTGGTVSLSSMSESSNLAKMMILKQQQPKIQSAHTTLGIPIRTSLVAKQVADTNSPAAPLEPSHRSKFIVSCQVNSNQSVPSYSYRKLIKELQTPTTTTTSSPHTAGLVWISASSERQEKILFTQQPTIFKIKNKQLKSHHLQSASNSSSDTSSSSKTSTEISTTTTKSSISTTSTQSTRRGNVTTSSSVTSTVITNEETQTSSSSSSPIRTTNKNAVNRRSVFSLSTSSSNSANSTSNSSSSSATSFSSFRQKTRMFYEVVFLITTCLRHISTIPKQQVSLNNDKDNDQSLDIIVDVKSGSEAFVSNSNNDLILIYRAYNHNGKNEIILTKPFLLHLYTESAQLYDIDFIKSVNNKPHSIAYNRHVMYRDDLERCERDIENEAYCGYNGVDVRTSRAAKDINGEFLLVDKNNFNVDGLCKKVAVTGQNLAMYSQYCSRDFNRLKCLDRQPFDYWLYDKSNKFNKRQTRYSLRSYYPQLISMPLFVNKMSINDELKLIIPEERYYRVNISLKRYMKRHVTLDCSISIPEITSEWFHEEYQIGLYLNNSGLSVCNVNISIEDCHPPLNYTINQLNLENSILISPSYKQLIYFTISQQKIESNLKCHVTNVKIHRQIAKRQISMSKSSHCVCISTCKCKCFKNNFIPKESDLKCVLMKSNDIQLAGLSTIVSLNLSNNKIQSRRNRTTSVKQSLYLTKWFIFIAVLALCLSK</sequence>
<keyword evidence="4" id="KW-1185">Reference proteome</keyword>
<dbReference type="Proteomes" id="UP000681722">
    <property type="component" value="Unassembled WGS sequence"/>
</dbReference>
<feature type="region of interest" description="Disordered" evidence="1">
    <location>
        <begin position="427"/>
        <end position="506"/>
    </location>
</feature>
<dbReference type="Proteomes" id="UP000663829">
    <property type="component" value="Unassembled WGS sequence"/>
</dbReference>
<evidence type="ECO:0000313" key="4">
    <source>
        <dbReference type="Proteomes" id="UP000663829"/>
    </source>
</evidence>
<accession>A0A814G7D3</accession>
<organism evidence="2 4">
    <name type="scientific">Didymodactylos carnosus</name>
    <dbReference type="NCBI Taxonomy" id="1234261"/>
    <lineage>
        <taxon>Eukaryota</taxon>
        <taxon>Metazoa</taxon>
        <taxon>Spiralia</taxon>
        <taxon>Gnathifera</taxon>
        <taxon>Rotifera</taxon>
        <taxon>Eurotatoria</taxon>
        <taxon>Bdelloidea</taxon>
        <taxon>Philodinida</taxon>
        <taxon>Philodinidae</taxon>
        <taxon>Didymodactylos</taxon>
    </lineage>
</organism>
<dbReference type="AlphaFoldDB" id="A0A814G7D3"/>
<name>A0A814G7D3_9BILA</name>
<evidence type="ECO:0000313" key="2">
    <source>
        <dbReference type="EMBL" id="CAF0992347.1"/>
    </source>
</evidence>